<evidence type="ECO:0000313" key="13">
    <source>
        <dbReference type="EMBL" id="CAD7242386.1"/>
    </source>
</evidence>
<keyword evidence="14" id="KW-1185">Reference proteome</keyword>
<dbReference type="GO" id="GO:0070125">
    <property type="term" value="P:mitochondrial translational elongation"/>
    <property type="evidence" value="ECO:0007669"/>
    <property type="project" value="TreeGrafter"/>
</dbReference>
<evidence type="ECO:0000313" key="14">
    <source>
        <dbReference type="Proteomes" id="UP000677054"/>
    </source>
</evidence>
<evidence type="ECO:0000256" key="5">
    <source>
        <dbReference type="ARBA" id="ARBA00022723"/>
    </source>
</evidence>
<name>A0A7R9A4C6_9CRUS</name>
<dbReference type="PRINTS" id="PR00315">
    <property type="entry name" value="ELONGATNFCT"/>
</dbReference>
<evidence type="ECO:0000256" key="3">
    <source>
        <dbReference type="ARBA" id="ARBA00011986"/>
    </source>
</evidence>
<evidence type="ECO:0000256" key="9">
    <source>
        <dbReference type="ARBA" id="ARBA00022842"/>
    </source>
</evidence>
<dbReference type="OrthoDB" id="2067at2759"/>
<dbReference type="Gene3D" id="2.40.30.10">
    <property type="entry name" value="Translation factors"/>
    <property type="match status" value="2"/>
</dbReference>
<dbReference type="PANTHER" id="PTHR43721">
    <property type="entry name" value="ELONGATION FACTOR TU-RELATED"/>
    <property type="match status" value="1"/>
</dbReference>
<evidence type="ECO:0000256" key="6">
    <source>
        <dbReference type="ARBA" id="ARBA00022741"/>
    </source>
</evidence>
<dbReference type="PROSITE" id="PS51722">
    <property type="entry name" value="G_TR_2"/>
    <property type="match status" value="1"/>
</dbReference>
<dbReference type="AlphaFoldDB" id="A0A7R9A4C6"/>
<dbReference type="NCBIfam" id="NF009372">
    <property type="entry name" value="PRK12735.1"/>
    <property type="match status" value="1"/>
</dbReference>
<proteinExistence type="inferred from homology"/>
<dbReference type="NCBIfam" id="NF009373">
    <property type="entry name" value="PRK12736.1"/>
    <property type="match status" value="1"/>
</dbReference>
<dbReference type="SUPFAM" id="SSF50447">
    <property type="entry name" value="Translation proteins"/>
    <property type="match status" value="1"/>
</dbReference>
<dbReference type="EC" id="3.6.5.3" evidence="3"/>
<comment type="subunit">
    <text evidence="2">Monomer.</text>
</comment>
<keyword evidence="8" id="KW-0378">Hydrolase</keyword>
<dbReference type="InterPro" id="IPR004160">
    <property type="entry name" value="Transl_elong_EFTu/EF1A_C"/>
</dbReference>
<dbReference type="InterPro" id="IPR000795">
    <property type="entry name" value="T_Tr_GTP-bd_dom"/>
</dbReference>
<protein>
    <recommendedName>
        <fullName evidence="3">protein-synthesizing GTPase</fullName>
        <ecNumber evidence="3">3.6.5.3</ecNumber>
    </recommendedName>
</protein>
<evidence type="ECO:0000256" key="8">
    <source>
        <dbReference type="ARBA" id="ARBA00022801"/>
    </source>
</evidence>
<dbReference type="GO" id="GO:0005525">
    <property type="term" value="F:GTP binding"/>
    <property type="evidence" value="ECO:0007669"/>
    <property type="project" value="UniProtKB-KW"/>
</dbReference>
<accession>A0A7R9A4C6</accession>
<keyword evidence="11" id="KW-0342">GTP-binding</keyword>
<dbReference type="SUPFAM" id="SSF52540">
    <property type="entry name" value="P-loop containing nucleoside triphosphate hydrolases"/>
    <property type="match status" value="1"/>
</dbReference>
<comment type="similarity">
    <text evidence="1">Belongs to the TRAFAC class translation factor GTPase superfamily. Classic translation factor GTPase family. EF-Tu/EF-1A subfamily.</text>
</comment>
<dbReference type="EMBL" id="LR899776">
    <property type="protein sequence ID" value="CAD7242386.1"/>
    <property type="molecule type" value="Genomic_DNA"/>
</dbReference>
<dbReference type="GO" id="GO:0046872">
    <property type="term" value="F:metal ion binding"/>
    <property type="evidence" value="ECO:0007669"/>
    <property type="project" value="UniProtKB-KW"/>
</dbReference>
<evidence type="ECO:0000259" key="12">
    <source>
        <dbReference type="PROSITE" id="PS51722"/>
    </source>
</evidence>
<dbReference type="InterPro" id="IPR031157">
    <property type="entry name" value="G_TR_CS"/>
</dbReference>
<evidence type="ECO:0000256" key="1">
    <source>
        <dbReference type="ARBA" id="ARBA00007249"/>
    </source>
</evidence>
<dbReference type="FunFam" id="3.40.50.300:FF:000576">
    <property type="entry name" value="Elongation factor Tu"/>
    <property type="match status" value="1"/>
</dbReference>
<dbReference type="Pfam" id="PF03143">
    <property type="entry name" value="GTP_EFTU_D3"/>
    <property type="match status" value="1"/>
</dbReference>
<evidence type="ECO:0000256" key="4">
    <source>
        <dbReference type="ARBA" id="ARBA00022490"/>
    </source>
</evidence>
<dbReference type="FunFam" id="2.40.30.10:FF:000085">
    <property type="entry name" value="Elongation factor Tu"/>
    <property type="match status" value="1"/>
</dbReference>
<dbReference type="InterPro" id="IPR005225">
    <property type="entry name" value="Small_GTP-bd"/>
</dbReference>
<dbReference type="EMBL" id="CAJPEV010000259">
    <property type="protein sequence ID" value="CAG0883102.1"/>
    <property type="molecule type" value="Genomic_DNA"/>
</dbReference>
<evidence type="ECO:0000256" key="2">
    <source>
        <dbReference type="ARBA" id="ARBA00011245"/>
    </source>
</evidence>
<keyword evidence="5" id="KW-0479">Metal-binding</keyword>
<dbReference type="InterPro" id="IPR009000">
    <property type="entry name" value="Transl_B-barrel_sf"/>
</dbReference>
<dbReference type="GO" id="GO:0005739">
    <property type="term" value="C:mitochondrion"/>
    <property type="evidence" value="ECO:0007669"/>
    <property type="project" value="TreeGrafter"/>
</dbReference>
<keyword evidence="7" id="KW-0251">Elongation factor</keyword>
<keyword evidence="10" id="KW-0648">Protein biosynthesis</keyword>
<keyword evidence="4" id="KW-0963">Cytoplasm</keyword>
<dbReference type="SUPFAM" id="SSF50465">
    <property type="entry name" value="EF-Tu/eEF-1alpha/eIF2-gamma C-terminal domain"/>
    <property type="match status" value="1"/>
</dbReference>
<keyword evidence="9" id="KW-0460">Magnesium</keyword>
<dbReference type="PROSITE" id="PS00301">
    <property type="entry name" value="G_TR_1"/>
    <property type="match status" value="1"/>
</dbReference>
<keyword evidence="6" id="KW-0547">Nucleotide-binding</keyword>
<sequence>MRFLLRHLSRPCLGLLRRLSTEAVPKKPHVNVGTIGHVDHGKTTLTAAITRVLEKAGLAEFRSYDSIDRAPEEKARGITINASHIGYSTQKREYAHVDCPGHADFIKNMISGASQMDGAIVVVAATDGMMPQTREHLLLAKQVGIRKVIVYVNKADLVDADTLELVEIEMRELLSEMGFDGLETPFVYGSALLALKGDQSDIGEPSINRLLDVLDSYVTEPERDREAPFLLPIDNGFTASGRGTVLIGTLRRGIIRRNADCHLLGFDFKAKTSVSDIHVFKKSVPQATAGQNVGVLVRNVQLGNVERGMVLCALNSLTLGNRFRAQMYVLSRAEGGRSAPILSKYIQQLFSETWNIACRVDLLPGAEMIMPGEHASVDVVLLRKMVLIPGQSFTVRENQLTVATGIITELLPSVEVPKLNLMKVPV</sequence>
<dbReference type="Proteomes" id="UP000677054">
    <property type="component" value="Unassembled WGS sequence"/>
</dbReference>
<dbReference type="PANTHER" id="PTHR43721:SF2">
    <property type="entry name" value="ELONGATION FACTOR TU, MITOCHONDRIAL"/>
    <property type="match status" value="1"/>
</dbReference>
<dbReference type="NCBIfam" id="TIGR00231">
    <property type="entry name" value="small_GTP"/>
    <property type="match status" value="1"/>
</dbReference>
<dbReference type="GO" id="GO:0003746">
    <property type="term" value="F:translation elongation factor activity"/>
    <property type="evidence" value="ECO:0007669"/>
    <property type="project" value="UniProtKB-KW"/>
</dbReference>
<evidence type="ECO:0000256" key="10">
    <source>
        <dbReference type="ARBA" id="ARBA00022917"/>
    </source>
</evidence>
<dbReference type="GO" id="GO:0003924">
    <property type="term" value="F:GTPase activity"/>
    <property type="evidence" value="ECO:0007669"/>
    <property type="project" value="InterPro"/>
</dbReference>
<evidence type="ECO:0000256" key="11">
    <source>
        <dbReference type="ARBA" id="ARBA00023134"/>
    </source>
</evidence>
<reference evidence="13" key="1">
    <citation type="submission" date="2020-11" db="EMBL/GenBank/DDBJ databases">
        <authorList>
            <person name="Tran Van P."/>
        </authorList>
    </citation>
    <scope>NUCLEOTIDE SEQUENCE</scope>
</reference>
<dbReference type="Gene3D" id="3.40.50.300">
    <property type="entry name" value="P-loop containing nucleotide triphosphate hydrolases"/>
    <property type="match status" value="1"/>
</dbReference>
<organism evidence="13">
    <name type="scientific">Darwinula stevensoni</name>
    <dbReference type="NCBI Taxonomy" id="69355"/>
    <lineage>
        <taxon>Eukaryota</taxon>
        <taxon>Metazoa</taxon>
        <taxon>Ecdysozoa</taxon>
        <taxon>Arthropoda</taxon>
        <taxon>Crustacea</taxon>
        <taxon>Oligostraca</taxon>
        <taxon>Ostracoda</taxon>
        <taxon>Podocopa</taxon>
        <taxon>Podocopida</taxon>
        <taxon>Darwinulocopina</taxon>
        <taxon>Darwinuloidea</taxon>
        <taxon>Darwinulidae</taxon>
        <taxon>Darwinula</taxon>
    </lineage>
</organism>
<dbReference type="InterPro" id="IPR027417">
    <property type="entry name" value="P-loop_NTPase"/>
</dbReference>
<dbReference type="InterPro" id="IPR050055">
    <property type="entry name" value="EF-Tu_GTPase"/>
</dbReference>
<dbReference type="InterPro" id="IPR004161">
    <property type="entry name" value="EFTu-like_2"/>
</dbReference>
<dbReference type="Pfam" id="PF00009">
    <property type="entry name" value="GTP_EFTU"/>
    <property type="match status" value="1"/>
</dbReference>
<dbReference type="CDD" id="cd03706">
    <property type="entry name" value="mtEFTU_III"/>
    <property type="match status" value="1"/>
</dbReference>
<dbReference type="Pfam" id="PF03144">
    <property type="entry name" value="GTP_EFTU_D2"/>
    <property type="match status" value="1"/>
</dbReference>
<feature type="domain" description="Tr-type G" evidence="12">
    <location>
        <begin position="27"/>
        <end position="222"/>
    </location>
</feature>
<evidence type="ECO:0000256" key="7">
    <source>
        <dbReference type="ARBA" id="ARBA00022768"/>
    </source>
</evidence>
<dbReference type="InterPro" id="IPR009001">
    <property type="entry name" value="Transl_elong_EF1A/Init_IF2_C"/>
</dbReference>
<dbReference type="NCBIfam" id="NF000766">
    <property type="entry name" value="PRK00049.1"/>
    <property type="match status" value="1"/>
</dbReference>
<dbReference type="InterPro" id="IPR041709">
    <property type="entry name" value="EF-Tu_GTP-bd"/>
</dbReference>
<gene>
    <name evidence="13" type="ORF">DSTB1V02_LOCUS2352</name>
</gene>
<dbReference type="CDD" id="cd01884">
    <property type="entry name" value="EF_Tu"/>
    <property type="match status" value="1"/>
</dbReference>